<reference evidence="1" key="2">
    <citation type="submission" date="2018-05" db="EMBL/GenBank/DDBJ databases">
        <title>OpunRS2 (Oryza punctata Reference Sequence Version 2).</title>
        <authorList>
            <person name="Zhang J."/>
            <person name="Kudrna D."/>
            <person name="Lee S."/>
            <person name="Talag J."/>
            <person name="Welchert J."/>
            <person name="Wing R.A."/>
        </authorList>
    </citation>
    <scope>NUCLEOTIDE SEQUENCE [LARGE SCALE GENOMIC DNA]</scope>
</reference>
<evidence type="ECO:0000313" key="2">
    <source>
        <dbReference type="Proteomes" id="UP000026962"/>
    </source>
</evidence>
<dbReference type="Proteomes" id="UP000026962">
    <property type="component" value="Chromosome 4"/>
</dbReference>
<dbReference type="HOGENOM" id="CLU_2389951_0_0_1"/>
<dbReference type="AlphaFoldDB" id="A0A0E0KW18"/>
<keyword evidence="2" id="KW-1185">Reference proteome</keyword>
<proteinExistence type="predicted"/>
<reference evidence="1" key="1">
    <citation type="submission" date="2015-04" db="UniProtKB">
        <authorList>
            <consortium name="EnsemblPlants"/>
        </authorList>
    </citation>
    <scope>IDENTIFICATION</scope>
</reference>
<sequence length="94" mass="10058">MAIQGCSEKKTPTPIHLVTYKETDVKGPPDRSSSPARGLHPLVVFAASPLRRRLAAREAATLHLSSLSLSALSLSPRIFQIPNPTTTAFLLPAS</sequence>
<dbReference type="Gramene" id="OPUNC04G25090.1">
    <property type="protein sequence ID" value="OPUNC04G25090.1"/>
    <property type="gene ID" value="OPUNC04G25090"/>
</dbReference>
<name>A0A0E0KW18_ORYPU</name>
<protein>
    <submittedName>
        <fullName evidence="1">Uncharacterized protein</fullName>
    </submittedName>
</protein>
<accession>A0A0E0KW18</accession>
<organism evidence="1">
    <name type="scientific">Oryza punctata</name>
    <name type="common">Red rice</name>
    <dbReference type="NCBI Taxonomy" id="4537"/>
    <lineage>
        <taxon>Eukaryota</taxon>
        <taxon>Viridiplantae</taxon>
        <taxon>Streptophyta</taxon>
        <taxon>Embryophyta</taxon>
        <taxon>Tracheophyta</taxon>
        <taxon>Spermatophyta</taxon>
        <taxon>Magnoliopsida</taxon>
        <taxon>Liliopsida</taxon>
        <taxon>Poales</taxon>
        <taxon>Poaceae</taxon>
        <taxon>BOP clade</taxon>
        <taxon>Oryzoideae</taxon>
        <taxon>Oryzeae</taxon>
        <taxon>Oryzinae</taxon>
        <taxon>Oryza</taxon>
    </lineage>
</organism>
<dbReference type="EnsemblPlants" id="OPUNC04G25090.1">
    <property type="protein sequence ID" value="OPUNC04G25090.1"/>
    <property type="gene ID" value="OPUNC04G25090"/>
</dbReference>
<evidence type="ECO:0000313" key="1">
    <source>
        <dbReference type="EnsemblPlants" id="OPUNC04G25090.1"/>
    </source>
</evidence>